<keyword evidence="1" id="KW-0175">Coiled coil</keyword>
<evidence type="ECO:0008006" key="4">
    <source>
        <dbReference type="Google" id="ProtNLM"/>
    </source>
</evidence>
<keyword evidence="3" id="KW-1185">Reference proteome</keyword>
<protein>
    <recommendedName>
        <fullName evidence="4">DUF2853 domain-containing protein</fullName>
    </recommendedName>
</protein>
<evidence type="ECO:0000256" key="1">
    <source>
        <dbReference type="SAM" id="Coils"/>
    </source>
</evidence>
<dbReference type="Gene3D" id="1.10.238.120">
    <property type="entry name" value="Jann4075-like"/>
    <property type="match status" value="1"/>
</dbReference>
<dbReference type="OrthoDB" id="9812542at2"/>
<sequence length="113" mass="12835">MSKKDEKLALYKKAAKELNLNLDEELIEKVTNGLGPSIYNRDAETVSCSDASELERVRKNFLKKKLGLTESDDKLDAVIKEVCQEMGSSNRNKYRALFYALLAKKLKKESVYA</sequence>
<dbReference type="HOGENOM" id="CLU_155065_1_0_7"/>
<accession>E6X2T9</accession>
<dbReference type="SUPFAM" id="SSF158587">
    <property type="entry name" value="Jann4075-like"/>
    <property type="match status" value="1"/>
</dbReference>
<name>E6X2T9_NITSE</name>
<evidence type="ECO:0000313" key="3">
    <source>
        <dbReference type="Proteomes" id="UP000008633"/>
    </source>
</evidence>
<dbReference type="AlphaFoldDB" id="E6X2T9"/>
<dbReference type="STRING" id="749222.Nitsa_1979"/>
<feature type="coiled-coil region" evidence="1">
    <location>
        <begin position="1"/>
        <end position="28"/>
    </location>
</feature>
<reference evidence="2 3" key="1">
    <citation type="journal article" date="2011" name="Stand. Genomic Sci.">
        <title>Complete genome sequence of Nitratifractor salsuginis type strain (E9I37-1).</title>
        <authorList>
            <person name="Anderson I."/>
            <person name="Sikorski J."/>
            <person name="Zeytun A."/>
            <person name="Nolan M."/>
            <person name="Lapidus A."/>
            <person name="Lucas S."/>
            <person name="Hammon N."/>
            <person name="Deshpande S."/>
            <person name="Cheng J.F."/>
            <person name="Tapia R."/>
            <person name="Han C."/>
            <person name="Goodwin L."/>
            <person name="Pitluck S."/>
            <person name="Liolios K."/>
            <person name="Pagani I."/>
            <person name="Ivanova N."/>
            <person name="Huntemann M."/>
            <person name="Mavromatis K."/>
            <person name="Ovchinikova G."/>
            <person name="Pati A."/>
            <person name="Chen A."/>
            <person name="Palaniappan K."/>
            <person name="Land M."/>
            <person name="Hauser L."/>
            <person name="Brambilla E.M."/>
            <person name="Ngatchou-Djao O.D."/>
            <person name="Rohde M."/>
            <person name="Tindall B.J."/>
            <person name="Goker M."/>
            <person name="Detter J.C."/>
            <person name="Woyke T."/>
            <person name="Bristow J."/>
            <person name="Eisen J.A."/>
            <person name="Markowitz V."/>
            <person name="Hugenholtz P."/>
            <person name="Klenk H.P."/>
            <person name="Kyrpides N.C."/>
        </authorList>
    </citation>
    <scope>NUCLEOTIDE SEQUENCE [LARGE SCALE GENOMIC DNA]</scope>
    <source>
        <strain evidence="3">DSM 16511 / JCM 12458 / E9I37-1</strain>
    </source>
</reference>
<reference evidence="3" key="2">
    <citation type="submission" date="2011-01" db="EMBL/GenBank/DDBJ databases">
        <title>The complete genome of Nitratifractor salsuginis DSM 16511.</title>
        <authorList>
            <consortium name="US DOE Joint Genome Institute (JGI-PGF)"/>
            <person name="Lucas S."/>
            <person name="Copeland A."/>
            <person name="Lapidus A."/>
            <person name="Bruce D."/>
            <person name="Goodwin L."/>
            <person name="Pitluck S."/>
            <person name="Kyrpides N."/>
            <person name="Mavromatis K."/>
            <person name="Ivanova N."/>
            <person name="Mikhailova N."/>
            <person name="Zeytun A."/>
            <person name="Detter J.C."/>
            <person name="Tapia R."/>
            <person name="Han C."/>
            <person name="Land M."/>
            <person name="Hauser L."/>
            <person name="Markowitz V."/>
            <person name="Cheng J.-F."/>
            <person name="Hugenholtz P."/>
            <person name="Woyke T."/>
            <person name="Wu D."/>
            <person name="Tindall B."/>
            <person name="Schuetze A."/>
            <person name="Brambilla E."/>
            <person name="Klenk H.-P."/>
            <person name="Eisen J.A."/>
        </authorList>
    </citation>
    <scope>NUCLEOTIDE SEQUENCE [LARGE SCALE GENOMIC DNA]</scope>
    <source>
        <strain evidence="3">DSM 16511 / JCM 12458 / E9I37-1</strain>
    </source>
</reference>
<dbReference type="eggNOG" id="ENOG5031316">
    <property type="taxonomic scope" value="Bacteria"/>
</dbReference>
<evidence type="ECO:0000313" key="2">
    <source>
        <dbReference type="EMBL" id="ADV47222.1"/>
    </source>
</evidence>
<proteinExistence type="predicted"/>
<dbReference type="EMBL" id="CP002452">
    <property type="protein sequence ID" value="ADV47222.1"/>
    <property type="molecule type" value="Genomic_DNA"/>
</dbReference>
<dbReference type="InterPro" id="IPR021274">
    <property type="entry name" value="DUF2853"/>
</dbReference>
<dbReference type="Pfam" id="PF11015">
    <property type="entry name" value="DUF2853"/>
    <property type="match status" value="1"/>
</dbReference>
<dbReference type="KEGG" id="nsa:Nitsa_1979"/>
<dbReference type="InterPro" id="IPR023154">
    <property type="entry name" value="Jann4075-like_sf"/>
</dbReference>
<dbReference type="RefSeq" id="WP_013554907.1">
    <property type="nucleotide sequence ID" value="NC_014935.1"/>
</dbReference>
<organism evidence="2 3">
    <name type="scientific">Nitratifractor salsuginis (strain DSM 16511 / JCM 12458 / E9I37-1)</name>
    <dbReference type="NCBI Taxonomy" id="749222"/>
    <lineage>
        <taxon>Bacteria</taxon>
        <taxon>Pseudomonadati</taxon>
        <taxon>Campylobacterota</taxon>
        <taxon>Epsilonproteobacteria</taxon>
        <taxon>Campylobacterales</taxon>
        <taxon>Sulfurovaceae</taxon>
        <taxon>Nitratifractor</taxon>
    </lineage>
</organism>
<dbReference type="Proteomes" id="UP000008633">
    <property type="component" value="Chromosome"/>
</dbReference>
<gene>
    <name evidence="2" type="ordered locus">Nitsa_1979</name>
</gene>